<evidence type="ECO:0000313" key="3">
    <source>
        <dbReference type="Proteomes" id="UP000321721"/>
    </source>
</evidence>
<dbReference type="RefSeq" id="WP_147098671.1">
    <property type="nucleotide sequence ID" value="NZ_VOOS01000001.1"/>
</dbReference>
<organism evidence="2 3">
    <name type="scientific">Vicingus serpentipes</name>
    <dbReference type="NCBI Taxonomy" id="1926625"/>
    <lineage>
        <taxon>Bacteria</taxon>
        <taxon>Pseudomonadati</taxon>
        <taxon>Bacteroidota</taxon>
        <taxon>Flavobacteriia</taxon>
        <taxon>Flavobacteriales</taxon>
        <taxon>Vicingaceae</taxon>
        <taxon>Vicingus</taxon>
    </lineage>
</organism>
<dbReference type="EMBL" id="VOOS01000001">
    <property type="protein sequence ID" value="TXB67278.1"/>
    <property type="molecule type" value="Genomic_DNA"/>
</dbReference>
<protein>
    <recommendedName>
        <fullName evidence="4">Glycosyltransferase RgtA/B/C/D-like domain-containing protein</fullName>
    </recommendedName>
</protein>
<feature type="transmembrane region" description="Helical" evidence="1">
    <location>
        <begin position="172"/>
        <end position="189"/>
    </location>
</feature>
<comment type="caution">
    <text evidence="2">The sequence shown here is derived from an EMBL/GenBank/DDBJ whole genome shotgun (WGS) entry which is preliminary data.</text>
</comment>
<name>A0A5C6RY27_9FLAO</name>
<reference evidence="2 3" key="1">
    <citation type="submission" date="2019-08" db="EMBL/GenBank/DDBJ databases">
        <title>Genome of Vicingus serpentipes NCIMB 15042.</title>
        <authorList>
            <person name="Bowman J.P."/>
        </authorList>
    </citation>
    <scope>NUCLEOTIDE SEQUENCE [LARGE SCALE GENOMIC DNA]</scope>
    <source>
        <strain evidence="2 3">NCIMB 15042</strain>
    </source>
</reference>
<feature type="transmembrane region" description="Helical" evidence="1">
    <location>
        <begin position="356"/>
        <end position="377"/>
    </location>
</feature>
<feature type="transmembrane region" description="Helical" evidence="1">
    <location>
        <begin position="262"/>
        <end position="283"/>
    </location>
</feature>
<accession>A0A5C6RY27</accession>
<dbReference type="AlphaFoldDB" id="A0A5C6RY27"/>
<feature type="transmembrane region" description="Helical" evidence="1">
    <location>
        <begin position="421"/>
        <end position="440"/>
    </location>
</feature>
<dbReference type="OrthoDB" id="3862418at2"/>
<feature type="transmembrane region" description="Helical" evidence="1">
    <location>
        <begin position="140"/>
        <end position="160"/>
    </location>
</feature>
<feature type="transmembrane region" description="Helical" evidence="1">
    <location>
        <begin position="6"/>
        <end position="28"/>
    </location>
</feature>
<dbReference type="Proteomes" id="UP000321721">
    <property type="component" value="Unassembled WGS sequence"/>
</dbReference>
<keyword evidence="1" id="KW-0472">Membrane</keyword>
<keyword evidence="1" id="KW-0812">Transmembrane</keyword>
<gene>
    <name evidence="2" type="ORF">FRY74_03575</name>
</gene>
<feature type="transmembrane region" description="Helical" evidence="1">
    <location>
        <begin position="40"/>
        <end position="62"/>
    </location>
</feature>
<evidence type="ECO:0000313" key="2">
    <source>
        <dbReference type="EMBL" id="TXB67278.1"/>
    </source>
</evidence>
<sequence length="448" mass="51702">MDTVLSIWDFFLTPIYILVICVIGYIIKNTQIKKKSEYKYFLAGLTFKLLGGIAFALVYVFYYDGGDTHSYFLDACSLGRLFFKEPSAAFSILMNNLTPENHTYFNIDTGWPHNYVWRDPNTYTVARYTSILTFFSFRTYIPTTLIVSSLSYIGIWKLFMLFTHFYKENIKFLAISILFMPSFIFWGSGIMKDTYIVGATCWFTYNFYRIFINRSKVLINFLFLVMNFIIILNIKPYVISCMIPCMLLWLNQSYMQNVKSSFIKVVIMPILLIGLTFSGVVLFSNIGDSMGDYGDFDSAIQKAKITQEDLLRESQYGSNNYNLGEIDGSISSLLRIGPLAIFTTLYRPFLSEIGNILMALSALENFILLIFTIVVIMKIRPYKMIQIIKNDPLILYSIVFSIMFAFGVGIATANFGALVRYKIPLIPFYFSSLFLIYQIAKNEKKQKR</sequence>
<evidence type="ECO:0008006" key="4">
    <source>
        <dbReference type="Google" id="ProtNLM"/>
    </source>
</evidence>
<feature type="transmembrane region" description="Helical" evidence="1">
    <location>
        <begin position="393"/>
        <end position="415"/>
    </location>
</feature>
<evidence type="ECO:0000256" key="1">
    <source>
        <dbReference type="SAM" id="Phobius"/>
    </source>
</evidence>
<keyword evidence="1" id="KW-1133">Transmembrane helix</keyword>
<keyword evidence="3" id="KW-1185">Reference proteome</keyword>
<proteinExistence type="predicted"/>
<feature type="transmembrane region" description="Helical" evidence="1">
    <location>
        <begin position="224"/>
        <end position="250"/>
    </location>
</feature>